<keyword evidence="6" id="KW-1185">Reference proteome</keyword>
<organism evidence="5 6">
    <name type="scientific">Cellulosimicrobium funkei</name>
    <dbReference type="NCBI Taxonomy" id="264251"/>
    <lineage>
        <taxon>Bacteria</taxon>
        <taxon>Bacillati</taxon>
        <taxon>Actinomycetota</taxon>
        <taxon>Actinomycetes</taxon>
        <taxon>Micrococcales</taxon>
        <taxon>Promicromonosporaceae</taxon>
        <taxon>Cellulosimicrobium</taxon>
    </lineage>
</organism>
<evidence type="ECO:0000259" key="4">
    <source>
        <dbReference type="SMART" id="SM00560"/>
    </source>
</evidence>
<feature type="region of interest" description="Disordered" evidence="3">
    <location>
        <begin position="238"/>
        <end position="286"/>
    </location>
</feature>
<dbReference type="GeneID" id="95684475"/>
<dbReference type="Pfam" id="PF13385">
    <property type="entry name" value="Laminin_G_3"/>
    <property type="match status" value="1"/>
</dbReference>
<evidence type="ECO:0000313" key="5">
    <source>
        <dbReference type="EMBL" id="TFF12826.1"/>
    </source>
</evidence>
<gene>
    <name evidence="5" type="ORF">E1O70_08235</name>
</gene>
<dbReference type="SUPFAM" id="SSF49899">
    <property type="entry name" value="Concanavalin A-like lectins/glucanases"/>
    <property type="match status" value="1"/>
</dbReference>
<evidence type="ECO:0000256" key="3">
    <source>
        <dbReference type="SAM" id="MobiDB-lite"/>
    </source>
</evidence>
<evidence type="ECO:0000256" key="1">
    <source>
        <dbReference type="ARBA" id="ARBA00022729"/>
    </source>
</evidence>
<feature type="compositionally biased region" description="Polar residues" evidence="3">
    <location>
        <begin position="243"/>
        <end position="253"/>
    </location>
</feature>
<reference evidence="5 6" key="1">
    <citation type="submission" date="2019-03" db="EMBL/GenBank/DDBJ databases">
        <title>Cellulosimicrobium funkei JCM14302 Assembly.</title>
        <authorList>
            <person name="Dou T."/>
        </authorList>
    </citation>
    <scope>NUCLEOTIDE SEQUENCE [LARGE SCALE GENOMIC DNA]</scope>
    <source>
        <strain evidence="5 6">JCM 14302</strain>
    </source>
</reference>
<name>A0A4Y8R422_9MICO</name>
<dbReference type="InterPro" id="IPR013320">
    <property type="entry name" value="ConA-like_dom_sf"/>
</dbReference>
<dbReference type="AlphaFoldDB" id="A0A4Y8R422"/>
<dbReference type="InterPro" id="IPR006558">
    <property type="entry name" value="LamG-like"/>
</dbReference>
<protein>
    <submittedName>
        <fullName evidence="5">LamG domain-containing protein</fullName>
    </submittedName>
</protein>
<proteinExistence type="predicted"/>
<accession>A0A4Y8R422</accession>
<evidence type="ECO:0000313" key="6">
    <source>
        <dbReference type="Proteomes" id="UP000298003"/>
    </source>
</evidence>
<feature type="domain" description="LamG-like jellyroll fold" evidence="4">
    <location>
        <begin position="794"/>
        <end position="952"/>
    </location>
</feature>
<comment type="caution">
    <text evidence="5">The sequence shown here is derived from an EMBL/GenBank/DDBJ whole genome shotgun (WGS) entry which is preliminary data.</text>
</comment>
<dbReference type="Gene3D" id="2.60.120.200">
    <property type="match status" value="1"/>
</dbReference>
<sequence length="970" mass="100855">MVAGASIISLAGGAAVASPPEGALPAVVAEACGPRALRAADAAETAVRCGTEVEVVAERTPWDTTFATPEGMTRVESSASAVRTDVNGVWEPIDTAVVEGEGGLRVVAPAFEMVFSDGTAGTPLARIVKDGHELTFDAPFELTDPVVDESQVTYPQVLEGVDLVVSVHDDGTGFSEVLRVGSPEAAANPALAELSFPITTSEDLSVAQADGGFEAVDGSGALVFSAPAPLMWDSAGSLAGSGSVPSESATTGFVASAPPGGEKAGPADLTRAATDENERAADPVGGDRVEAMPTTVVDDSVTVEPVQEFMRDPGTVWPVYVDPKVSGSRNSWALIRSAVPGVSEYMFSGNVGLGLCDPGTTSECNRQNDVHRPIWHFTGLPGLAAAESADVIAAQFTAFGQHSYGCTPSGVQAYAVGPVTSGTTWNNHVGTWLFPQQALSVAHSKNCGGQRPIEFDVTDGARRVADSDSSTLTIGLRAVNESSMAIGWKRYAWDTTLSVTYSRVPAAATAMTTDPATPCVIGASRPFLRTTTPTLSYRVADPDGGSVTGNLDVLDMATWSIVWDAAYDTTLPSGSTFTKAVPPGRLQNGKSYEWRAGGRDVESGRFGPMSKCQFTVDTVRPDKVPGVAPVAGQVGVYPEDAVSGGVGMDGKFQLSNGGVSDVVSYNYSFNSDGLASWKAVTVAQGGVIDFAATSAGSQRLYVQSVDRAGNTSDVRLYRFSVSFPSERAHWQFDEGTGSVASDVRGGHPAALTGGASWVSGPLADLGIQPADKALRLVGTGQFASTSGPVVNTAQDYTVMAQVKVEDMTTVRVAVSQDGQRFGAFKLGLLSQGYCQNQQPCWGFWTSADDVTGTPVMARSQMPVTPGSWVHLTGVHDAGAQTIQLYVCELGSPDNPGDGNPVLAASVPFGSSGSWTGGASVQIGRSLVDGLYREQWIGSIDDVRLYDAAVDIGEIRRACVSTPTRMTESGS</sequence>
<feature type="compositionally biased region" description="Basic and acidic residues" evidence="3">
    <location>
        <begin position="273"/>
        <end position="286"/>
    </location>
</feature>
<keyword evidence="1" id="KW-0732">Signal</keyword>
<keyword evidence="2" id="KW-1015">Disulfide bond</keyword>
<dbReference type="RefSeq" id="WP_128957617.1">
    <property type="nucleotide sequence ID" value="NZ_SOZH01000004.1"/>
</dbReference>
<dbReference type="Proteomes" id="UP000298003">
    <property type="component" value="Unassembled WGS sequence"/>
</dbReference>
<dbReference type="EMBL" id="SOZH01000004">
    <property type="protein sequence ID" value="TFF12826.1"/>
    <property type="molecule type" value="Genomic_DNA"/>
</dbReference>
<dbReference type="SMART" id="SM00560">
    <property type="entry name" value="LamGL"/>
    <property type="match status" value="1"/>
</dbReference>
<evidence type="ECO:0000256" key="2">
    <source>
        <dbReference type="ARBA" id="ARBA00023157"/>
    </source>
</evidence>